<dbReference type="AlphaFoldDB" id="A0A378NUD7"/>
<dbReference type="GO" id="GO:0047700">
    <property type="term" value="F:beta-glucoside kinase activity"/>
    <property type="evidence" value="ECO:0007669"/>
    <property type="project" value="UniProtKB-EC"/>
</dbReference>
<name>A0A378NUD7_9FIRM</name>
<dbReference type="EC" id="2.7.1.85" evidence="2"/>
<evidence type="ECO:0000313" key="3">
    <source>
        <dbReference type="Proteomes" id="UP000255234"/>
    </source>
</evidence>
<keyword evidence="2" id="KW-0418">Kinase</keyword>
<dbReference type="PANTHER" id="PTHR18964:SF165">
    <property type="entry name" value="BETA-GLUCOSIDE KINASE"/>
    <property type="match status" value="1"/>
</dbReference>
<sequence>MEKQKYICIDIGGTAIKYGLADEQGIFIEKSSMPTEAKLYGGPGIVEKVKTIISGYITNYQVAGVAISTAGMVEPKEGYILYALPDAIPDYTGVQLKKIVETEFNLNCAVENDVNCAALGEMWLGAGKGCSSLFCITVGTSAGGCAVYNHQVIHGICNSAGEIAYMRIPKGTMHEVVSTTRLVKDVAKAKQLDEKELNGKIIFDWAKSGDEDAKFAINTLMENLADGITNITAVLNPEMIILGGGIMAQSEYLRPLINNALKQRLVENVYTHTKVDFAKLENDAGMLGALYNLLHQTM</sequence>
<dbReference type="EMBL" id="UGPP01000001">
    <property type="protein sequence ID" value="STY71993.1"/>
    <property type="molecule type" value="Genomic_DNA"/>
</dbReference>
<gene>
    <name evidence="2" type="primary">bglK</name>
    <name evidence="2" type="ORF">NCTC10571_02181</name>
</gene>
<comment type="similarity">
    <text evidence="1">Belongs to the ROK (NagC/XylR) family.</text>
</comment>
<dbReference type="RefSeq" id="WP_115152108.1">
    <property type="nucleotide sequence ID" value="NZ_UGPP01000001.1"/>
</dbReference>
<dbReference type="CDD" id="cd24068">
    <property type="entry name" value="ASKHA_NBD_ROK_FnNanK-like"/>
    <property type="match status" value="1"/>
</dbReference>
<reference evidence="2 3" key="1">
    <citation type="submission" date="2018-06" db="EMBL/GenBank/DDBJ databases">
        <authorList>
            <consortium name="Pathogen Informatics"/>
            <person name="Doyle S."/>
        </authorList>
    </citation>
    <scope>NUCLEOTIDE SEQUENCE [LARGE SCALE GENOMIC DNA]</scope>
    <source>
        <strain evidence="2 3">NCTC10571</strain>
    </source>
</reference>
<dbReference type="PANTHER" id="PTHR18964">
    <property type="entry name" value="ROK (REPRESSOR, ORF, KINASE) FAMILY"/>
    <property type="match status" value="1"/>
</dbReference>
<proteinExistence type="inferred from homology"/>
<accession>A0A378NUD7</accession>
<keyword evidence="2" id="KW-0808">Transferase</keyword>
<dbReference type="InterPro" id="IPR043129">
    <property type="entry name" value="ATPase_NBD"/>
</dbReference>
<dbReference type="Gene3D" id="3.30.420.40">
    <property type="match status" value="2"/>
</dbReference>
<organism evidence="2 3">
    <name type="scientific">Megamonas hypermegale</name>
    <dbReference type="NCBI Taxonomy" id="158847"/>
    <lineage>
        <taxon>Bacteria</taxon>
        <taxon>Bacillati</taxon>
        <taxon>Bacillota</taxon>
        <taxon>Negativicutes</taxon>
        <taxon>Selenomonadales</taxon>
        <taxon>Selenomonadaceae</taxon>
        <taxon>Megamonas</taxon>
    </lineage>
</organism>
<dbReference type="InterPro" id="IPR000600">
    <property type="entry name" value="ROK"/>
</dbReference>
<dbReference type="SUPFAM" id="SSF53067">
    <property type="entry name" value="Actin-like ATPase domain"/>
    <property type="match status" value="1"/>
</dbReference>
<evidence type="ECO:0000256" key="1">
    <source>
        <dbReference type="ARBA" id="ARBA00006479"/>
    </source>
</evidence>
<protein>
    <submittedName>
        <fullName evidence="2">Beta-glucoside kinase</fullName>
        <ecNumber evidence="2">2.7.1.85</ecNumber>
    </submittedName>
</protein>
<dbReference type="Proteomes" id="UP000255234">
    <property type="component" value="Unassembled WGS sequence"/>
</dbReference>
<dbReference type="Pfam" id="PF00480">
    <property type="entry name" value="ROK"/>
    <property type="match status" value="1"/>
</dbReference>
<evidence type="ECO:0000313" key="2">
    <source>
        <dbReference type="EMBL" id="STY71993.1"/>
    </source>
</evidence>